<dbReference type="RefSeq" id="WP_314520159.1">
    <property type="nucleotide sequence ID" value="NZ_JASJOU010000030.1"/>
</dbReference>
<evidence type="ECO:0000256" key="7">
    <source>
        <dbReference type="ARBA" id="ARBA00022989"/>
    </source>
</evidence>
<keyword evidence="11" id="KW-1185">Reference proteome</keyword>
<feature type="domain" description="Histidine kinase" evidence="9">
    <location>
        <begin position="223"/>
        <end position="423"/>
    </location>
</feature>
<keyword evidence="5 8" id="KW-0812">Transmembrane</keyword>
<dbReference type="InterPro" id="IPR003661">
    <property type="entry name" value="HisK_dim/P_dom"/>
</dbReference>
<keyword evidence="7 8" id="KW-1133">Transmembrane helix</keyword>
<dbReference type="Gene3D" id="1.10.287.130">
    <property type="match status" value="1"/>
</dbReference>
<dbReference type="SUPFAM" id="SSF55874">
    <property type="entry name" value="ATPase domain of HSP90 chaperone/DNA topoisomerase II/histidine kinase"/>
    <property type="match status" value="1"/>
</dbReference>
<dbReference type="SUPFAM" id="SSF47384">
    <property type="entry name" value="Homodimeric domain of signal transducing histidine kinase"/>
    <property type="match status" value="1"/>
</dbReference>
<dbReference type="Proteomes" id="UP001232063">
    <property type="component" value="Unassembled WGS sequence"/>
</dbReference>
<keyword evidence="3" id="KW-0597">Phosphoprotein</keyword>
<dbReference type="GO" id="GO:0005886">
    <property type="term" value="C:plasma membrane"/>
    <property type="evidence" value="ECO:0007669"/>
    <property type="project" value="TreeGrafter"/>
</dbReference>
<gene>
    <name evidence="10" type="ORF">QNI22_39930</name>
</gene>
<organism evidence="10 11">
    <name type="scientific">Xanthocytophaga agilis</name>
    <dbReference type="NCBI Taxonomy" id="3048010"/>
    <lineage>
        <taxon>Bacteria</taxon>
        <taxon>Pseudomonadati</taxon>
        <taxon>Bacteroidota</taxon>
        <taxon>Cytophagia</taxon>
        <taxon>Cytophagales</taxon>
        <taxon>Rhodocytophagaceae</taxon>
        <taxon>Xanthocytophaga</taxon>
    </lineage>
</organism>
<evidence type="ECO:0000256" key="8">
    <source>
        <dbReference type="SAM" id="Phobius"/>
    </source>
</evidence>
<comment type="caution">
    <text evidence="10">The sequence shown here is derived from an EMBL/GenBank/DDBJ whole genome shotgun (WGS) entry which is preliminary data.</text>
</comment>
<dbReference type="Gene3D" id="3.30.565.10">
    <property type="entry name" value="Histidine kinase-like ATPase, C-terminal domain"/>
    <property type="match status" value="1"/>
</dbReference>
<sequence>MKKRTLLQITTRSFLLILLVVLIPWTAFFYFQIRSAIYHTVDEYLDNRKFEIIRETTHNPALLNMHSGRKTDFELKPVSNQEAASIKDKHSDTQVFEPLEQELEPYRKLETTFSYANQPYKLTIFSSLTDSRRLLSILLRAVIVLFITLMVILLIMNRLVLQRVWRPFHTTLQKIHSYRLDSDASIVFEDTHIREFSELHEALSQWMLKAYRTYQQQKQFTENASHELQTPLAIARNQIELLTEDPLLSTSQADLLQVVEQNLSRMSRLNKTLLLLAKIDNKQFPITETVDVASLTRRLLEELWEVVTYKELTTQVDVSGAMIVTMNPDLAEIFFGNLIRNAIFHNIRQGYLNISVTNHQFKIENSGNAYHQDPIQLFERFAKGSETTSSGLGLSLVQSIGKLYGFTIQYTVRGTTHQIDVFL</sequence>
<evidence type="ECO:0000256" key="2">
    <source>
        <dbReference type="ARBA" id="ARBA00012438"/>
    </source>
</evidence>
<dbReference type="InterPro" id="IPR005467">
    <property type="entry name" value="His_kinase_dom"/>
</dbReference>
<reference evidence="10" key="1">
    <citation type="submission" date="2023-05" db="EMBL/GenBank/DDBJ databases">
        <authorList>
            <person name="Zhang X."/>
        </authorList>
    </citation>
    <scope>NUCLEOTIDE SEQUENCE</scope>
    <source>
        <strain evidence="10">BD1B2-1</strain>
    </source>
</reference>
<keyword evidence="6 10" id="KW-0418">Kinase</keyword>
<dbReference type="CDD" id="cd00075">
    <property type="entry name" value="HATPase"/>
    <property type="match status" value="1"/>
</dbReference>
<keyword evidence="4" id="KW-0808">Transferase</keyword>
<proteinExistence type="predicted"/>
<accession>A0AAE3RDU4</accession>
<dbReference type="GO" id="GO:0000155">
    <property type="term" value="F:phosphorelay sensor kinase activity"/>
    <property type="evidence" value="ECO:0007669"/>
    <property type="project" value="InterPro"/>
</dbReference>
<dbReference type="InterPro" id="IPR050428">
    <property type="entry name" value="TCS_sensor_his_kinase"/>
</dbReference>
<evidence type="ECO:0000256" key="6">
    <source>
        <dbReference type="ARBA" id="ARBA00022777"/>
    </source>
</evidence>
<dbReference type="CDD" id="cd00082">
    <property type="entry name" value="HisKA"/>
    <property type="match status" value="1"/>
</dbReference>
<dbReference type="PANTHER" id="PTHR45436:SF5">
    <property type="entry name" value="SENSOR HISTIDINE KINASE TRCS"/>
    <property type="match status" value="1"/>
</dbReference>
<evidence type="ECO:0000256" key="5">
    <source>
        <dbReference type="ARBA" id="ARBA00022692"/>
    </source>
</evidence>
<dbReference type="EC" id="2.7.13.3" evidence="2"/>
<name>A0AAE3RDU4_9BACT</name>
<comment type="catalytic activity">
    <reaction evidence="1">
        <text>ATP + protein L-histidine = ADP + protein N-phospho-L-histidine.</text>
        <dbReference type="EC" id="2.7.13.3"/>
    </reaction>
</comment>
<dbReference type="PROSITE" id="PS50109">
    <property type="entry name" value="HIS_KIN"/>
    <property type="match status" value="1"/>
</dbReference>
<evidence type="ECO:0000256" key="1">
    <source>
        <dbReference type="ARBA" id="ARBA00000085"/>
    </source>
</evidence>
<dbReference type="Pfam" id="PF02518">
    <property type="entry name" value="HATPase_c"/>
    <property type="match status" value="1"/>
</dbReference>
<dbReference type="Pfam" id="PF00512">
    <property type="entry name" value="HisKA"/>
    <property type="match status" value="1"/>
</dbReference>
<evidence type="ECO:0000313" key="11">
    <source>
        <dbReference type="Proteomes" id="UP001232063"/>
    </source>
</evidence>
<dbReference type="InterPro" id="IPR036890">
    <property type="entry name" value="HATPase_C_sf"/>
</dbReference>
<evidence type="ECO:0000259" key="9">
    <source>
        <dbReference type="PROSITE" id="PS50109"/>
    </source>
</evidence>
<dbReference type="InterPro" id="IPR003594">
    <property type="entry name" value="HATPase_dom"/>
</dbReference>
<evidence type="ECO:0000313" key="10">
    <source>
        <dbReference type="EMBL" id="MDJ1506875.1"/>
    </source>
</evidence>
<dbReference type="InterPro" id="IPR036097">
    <property type="entry name" value="HisK_dim/P_sf"/>
</dbReference>
<dbReference type="AlphaFoldDB" id="A0AAE3RDU4"/>
<feature type="transmembrane region" description="Helical" evidence="8">
    <location>
        <begin position="137"/>
        <end position="156"/>
    </location>
</feature>
<dbReference type="SMART" id="SM00388">
    <property type="entry name" value="HisKA"/>
    <property type="match status" value="1"/>
</dbReference>
<evidence type="ECO:0000256" key="4">
    <source>
        <dbReference type="ARBA" id="ARBA00022679"/>
    </source>
</evidence>
<feature type="transmembrane region" description="Helical" evidence="8">
    <location>
        <begin position="12"/>
        <end position="33"/>
    </location>
</feature>
<dbReference type="EMBL" id="JASJOU010000030">
    <property type="protein sequence ID" value="MDJ1506875.1"/>
    <property type="molecule type" value="Genomic_DNA"/>
</dbReference>
<evidence type="ECO:0000256" key="3">
    <source>
        <dbReference type="ARBA" id="ARBA00022553"/>
    </source>
</evidence>
<dbReference type="PANTHER" id="PTHR45436">
    <property type="entry name" value="SENSOR HISTIDINE KINASE YKOH"/>
    <property type="match status" value="1"/>
</dbReference>
<protein>
    <recommendedName>
        <fullName evidence="2">histidine kinase</fullName>
        <ecNumber evidence="2">2.7.13.3</ecNumber>
    </recommendedName>
</protein>
<keyword evidence="8" id="KW-0472">Membrane</keyword>